<protein>
    <submittedName>
        <fullName evidence="4">Long-subunit acyl-CoA synthetase (AMP-forming)</fullName>
    </submittedName>
</protein>
<dbReference type="RefSeq" id="WP_166920858.1">
    <property type="nucleotide sequence ID" value="NZ_JAASRN010000006.1"/>
</dbReference>
<dbReference type="Pfam" id="PF23562">
    <property type="entry name" value="AMP-binding_C_3"/>
    <property type="match status" value="1"/>
</dbReference>
<dbReference type="Gene3D" id="3.40.50.12780">
    <property type="entry name" value="N-terminal domain of ligase-like"/>
    <property type="match status" value="1"/>
</dbReference>
<dbReference type="GO" id="GO:0004467">
    <property type="term" value="F:long-chain fatty acid-CoA ligase activity"/>
    <property type="evidence" value="ECO:0007669"/>
    <property type="project" value="TreeGrafter"/>
</dbReference>
<evidence type="ECO:0000313" key="5">
    <source>
        <dbReference type="Proteomes" id="UP000537126"/>
    </source>
</evidence>
<feature type="domain" description="AMP-dependent synthetase/ligase" evidence="3">
    <location>
        <begin position="24"/>
        <end position="404"/>
    </location>
</feature>
<evidence type="ECO:0000259" key="3">
    <source>
        <dbReference type="Pfam" id="PF00501"/>
    </source>
</evidence>
<gene>
    <name evidence="4" type="ORF">FHS56_002299</name>
</gene>
<dbReference type="PROSITE" id="PS00455">
    <property type="entry name" value="AMP_BINDING"/>
    <property type="match status" value="1"/>
</dbReference>
<comment type="caution">
    <text evidence="4">The sequence shown here is derived from an EMBL/GenBank/DDBJ whole genome shotgun (WGS) entry which is preliminary data.</text>
</comment>
<dbReference type="AlphaFoldDB" id="A0A846MT42"/>
<dbReference type="GO" id="GO:0016020">
    <property type="term" value="C:membrane"/>
    <property type="evidence" value="ECO:0007669"/>
    <property type="project" value="TreeGrafter"/>
</dbReference>
<dbReference type="InterPro" id="IPR020845">
    <property type="entry name" value="AMP-binding_CS"/>
</dbReference>
<dbReference type="SUPFAM" id="SSF56801">
    <property type="entry name" value="Acetyl-CoA synthetase-like"/>
    <property type="match status" value="1"/>
</dbReference>
<keyword evidence="5" id="KW-1185">Reference proteome</keyword>
<dbReference type="PANTHER" id="PTHR43272">
    <property type="entry name" value="LONG-CHAIN-FATTY-ACID--COA LIGASE"/>
    <property type="match status" value="1"/>
</dbReference>
<dbReference type="Pfam" id="PF00501">
    <property type="entry name" value="AMP-binding"/>
    <property type="match status" value="1"/>
</dbReference>
<dbReference type="PANTHER" id="PTHR43272:SF33">
    <property type="entry name" value="AMP-BINDING DOMAIN-CONTAINING PROTEIN-RELATED"/>
    <property type="match status" value="1"/>
</dbReference>
<reference evidence="4 5" key="1">
    <citation type="submission" date="2020-03" db="EMBL/GenBank/DDBJ databases">
        <title>Genomic Encyclopedia of Type Strains, Phase IV (KMG-IV): sequencing the most valuable type-strain genomes for metagenomic binning, comparative biology and taxonomic classification.</title>
        <authorList>
            <person name="Goeker M."/>
        </authorList>
    </citation>
    <scope>NUCLEOTIDE SEQUENCE [LARGE SCALE GENOMIC DNA]</scope>
    <source>
        <strain evidence="4 5">DSM 5718</strain>
    </source>
</reference>
<dbReference type="InterPro" id="IPR000873">
    <property type="entry name" value="AMP-dep_synth/lig_dom"/>
</dbReference>
<proteinExistence type="predicted"/>
<keyword evidence="1" id="KW-0547">Nucleotide-binding</keyword>
<sequence length="567" mass="64433">MATTLKTPDVQTLPTQLHYFLKWEKEKPHAVFMRQPFGKEWKTITWAQAGDEARRIAAALKAMGVEKGSLVGILSKNCYHWILSDLAIMMSGAVSVPFYANLAAHDLRIVLEKSEVTHLFVGKLDDGYWQKVREAVPKHIQIIHFPHYPGNSKVEDGEAWDELLRRHEPLQEVYEPTRDDLWTILFTSGTTGTPKGVMLKFRSPALFLESELRHNDIGLFSLSEGRFFSYLPLNHIAERMAIEMSCLYLGGTISFAESIDTFLQNLQDTQPTLFFGVPRIWQKFRLGILERFGEKKYNTLTRLPLIGSLLKKIIRKKLGLAKVELALTGAAQTPDAVKQWFMDLGVFVRDVYGMTENCAGCCIMPRNRNKAGTVGKPLTDVELKIDPDSSEILMRAEWLMEGYFKDPEKTAEVLRGGWLHTGDCGEIDEEGFLKITGRLSDAFKTAKGMFIYPGPYEEQFGKLPYAEQVCVVGLGQMQPLVLISLSEMGQKEDPKIVEAAIVELLQRINNPLPTYQKLAKAVLTSETWSVENSLLTPTLKIRRPQIDARYGDYYEEWLMKEETVIWL</sequence>
<dbReference type="InterPro" id="IPR042099">
    <property type="entry name" value="ANL_N_sf"/>
</dbReference>
<dbReference type="EMBL" id="JAASRN010000006">
    <property type="protein sequence ID" value="NIK74766.1"/>
    <property type="molecule type" value="Genomic_DNA"/>
</dbReference>
<keyword evidence="2" id="KW-0067">ATP-binding</keyword>
<dbReference type="Proteomes" id="UP000537126">
    <property type="component" value="Unassembled WGS sequence"/>
</dbReference>
<dbReference type="GO" id="GO:0005524">
    <property type="term" value="F:ATP binding"/>
    <property type="evidence" value="ECO:0007669"/>
    <property type="project" value="UniProtKB-KW"/>
</dbReference>
<evidence type="ECO:0000256" key="2">
    <source>
        <dbReference type="ARBA" id="ARBA00022840"/>
    </source>
</evidence>
<accession>A0A846MT42</accession>
<name>A0A846MT42_9BACT</name>
<evidence type="ECO:0000313" key="4">
    <source>
        <dbReference type="EMBL" id="NIK74766.1"/>
    </source>
</evidence>
<evidence type="ECO:0000256" key="1">
    <source>
        <dbReference type="ARBA" id="ARBA00022741"/>
    </source>
</evidence>
<organism evidence="4 5">
    <name type="scientific">Thermonema lapsum</name>
    <dbReference type="NCBI Taxonomy" id="28195"/>
    <lineage>
        <taxon>Bacteria</taxon>
        <taxon>Pseudomonadati</taxon>
        <taxon>Bacteroidota</taxon>
        <taxon>Cytophagia</taxon>
        <taxon>Cytophagales</taxon>
        <taxon>Thermonemataceae</taxon>
        <taxon>Thermonema</taxon>
    </lineage>
</organism>